<organism evidence="2 3">
    <name type="scientific">Paenibacillus roseus</name>
    <dbReference type="NCBI Taxonomy" id="2798579"/>
    <lineage>
        <taxon>Bacteria</taxon>
        <taxon>Bacillati</taxon>
        <taxon>Bacillota</taxon>
        <taxon>Bacilli</taxon>
        <taxon>Bacillales</taxon>
        <taxon>Paenibacillaceae</taxon>
        <taxon>Paenibacillus</taxon>
    </lineage>
</organism>
<dbReference type="RefSeq" id="WP_199018816.1">
    <property type="nucleotide sequence ID" value="NZ_JAELUP010000023.1"/>
</dbReference>
<dbReference type="EMBL" id="JAELUP010000023">
    <property type="protein sequence ID" value="MBJ6361264.1"/>
    <property type="molecule type" value="Genomic_DNA"/>
</dbReference>
<comment type="caution">
    <text evidence="2">The sequence shown here is derived from an EMBL/GenBank/DDBJ whole genome shotgun (WGS) entry which is preliminary data.</text>
</comment>
<dbReference type="Proteomes" id="UP000640274">
    <property type="component" value="Unassembled WGS sequence"/>
</dbReference>
<accession>A0A934J421</accession>
<proteinExistence type="predicted"/>
<keyword evidence="3" id="KW-1185">Reference proteome</keyword>
<name>A0A934J421_9BACL</name>
<sequence>MRTSSASKTTSYEGSRRRLKLWLIFVILFMGWAAYTMVNQGYSKGDTYTRYLAAQGKLDEINAQKEQLDQRVNMLNDPEYIQELARKEYGMTLPGEKPIQVSGSN</sequence>
<keyword evidence="1" id="KW-0812">Transmembrane</keyword>
<gene>
    <name evidence="2" type="ORF">JFN88_08075</name>
</gene>
<evidence type="ECO:0000313" key="3">
    <source>
        <dbReference type="Proteomes" id="UP000640274"/>
    </source>
</evidence>
<evidence type="ECO:0000313" key="2">
    <source>
        <dbReference type="EMBL" id="MBJ6361264.1"/>
    </source>
</evidence>
<evidence type="ECO:0000256" key="1">
    <source>
        <dbReference type="SAM" id="Phobius"/>
    </source>
</evidence>
<dbReference type="AlphaFoldDB" id="A0A934J421"/>
<feature type="transmembrane region" description="Helical" evidence="1">
    <location>
        <begin position="21"/>
        <end position="38"/>
    </location>
</feature>
<dbReference type="InterPro" id="IPR007060">
    <property type="entry name" value="FtsL/DivIC"/>
</dbReference>
<keyword evidence="1" id="KW-0472">Membrane</keyword>
<dbReference type="Pfam" id="PF04977">
    <property type="entry name" value="DivIC"/>
    <property type="match status" value="1"/>
</dbReference>
<reference evidence="2" key="1">
    <citation type="submission" date="2020-12" db="EMBL/GenBank/DDBJ databases">
        <authorList>
            <person name="Huq M.A."/>
        </authorList>
    </citation>
    <scope>NUCLEOTIDE SEQUENCE</scope>
    <source>
        <strain evidence="2">MAHUQ-46</strain>
    </source>
</reference>
<keyword evidence="1" id="KW-1133">Transmembrane helix</keyword>
<protein>
    <submittedName>
        <fullName evidence="2">Septum formation initiator family protein</fullName>
    </submittedName>
</protein>